<keyword evidence="1" id="KW-0472">Membrane</keyword>
<evidence type="ECO:0000256" key="1">
    <source>
        <dbReference type="SAM" id="Phobius"/>
    </source>
</evidence>
<sequence>MFFVIGFEFMLEITRKIAIFICFFFTGFHIGLEQVWSLIVKLVLAL</sequence>
<name>A0ABX5YKM5_9PLAN</name>
<accession>A0ABX5YKM5</accession>
<feature type="transmembrane region" description="Helical" evidence="1">
    <location>
        <begin position="17"/>
        <end position="44"/>
    </location>
</feature>
<keyword evidence="3" id="KW-1185">Reference proteome</keyword>
<dbReference type="Proteomes" id="UP000322887">
    <property type="component" value="Chromosome"/>
</dbReference>
<evidence type="ECO:0000313" key="2">
    <source>
        <dbReference type="EMBL" id="QEG16180.1"/>
    </source>
</evidence>
<organism evidence="2 3">
    <name type="scientific">Gimesia maris</name>
    <dbReference type="NCBI Taxonomy" id="122"/>
    <lineage>
        <taxon>Bacteria</taxon>
        <taxon>Pseudomonadati</taxon>
        <taxon>Planctomycetota</taxon>
        <taxon>Planctomycetia</taxon>
        <taxon>Planctomycetales</taxon>
        <taxon>Planctomycetaceae</taxon>
        <taxon>Gimesia</taxon>
    </lineage>
</organism>
<reference evidence="2 3" key="1">
    <citation type="submission" date="2019-08" db="EMBL/GenBank/DDBJ databases">
        <title>Deep-cultivation of Planctomycetes and their phenomic and genomic characterization uncovers novel biology.</title>
        <authorList>
            <person name="Wiegand S."/>
            <person name="Jogler M."/>
            <person name="Boedeker C."/>
            <person name="Pinto D."/>
            <person name="Vollmers J."/>
            <person name="Rivas-Marin E."/>
            <person name="Kohn T."/>
            <person name="Peeters S.H."/>
            <person name="Heuer A."/>
            <person name="Rast P."/>
            <person name="Oberbeckmann S."/>
            <person name="Bunk B."/>
            <person name="Jeske O."/>
            <person name="Meyerdierks A."/>
            <person name="Storesund J.E."/>
            <person name="Kallscheuer N."/>
            <person name="Luecker S."/>
            <person name="Lage O.M."/>
            <person name="Pohl T."/>
            <person name="Merkel B.J."/>
            <person name="Hornburger P."/>
            <person name="Mueller R.-W."/>
            <person name="Bruemmer F."/>
            <person name="Labrenz M."/>
            <person name="Spormann A.M."/>
            <person name="Op den Camp H."/>
            <person name="Overmann J."/>
            <person name="Amann R."/>
            <person name="Jetten M.S.M."/>
            <person name="Mascher T."/>
            <person name="Medema M.H."/>
            <person name="Devos D.P."/>
            <person name="Kaster A.-K."/>
            <person name="Ovreas L."/>
            <person name="Rohde M."/>
            <person name="Galperin M.Y."/>
            <person name="Jogler C."/>
        </authorList>
    </citation>
    <scope>NUCLEOTIDE SEQUENCE [LARGE SCALE GENOMIC DNA]</scope>
    <source>
        <strain evidence="2 3">DSM 8797</strain>
    </source>
</reference>
<protein>
    <submittedName>
        <fullName evidence="2">Uncharacterized protein</fullName>
    </submittedName>
</protein>
<keyword evidence="1" id="KW-0812">Transmembrane</keyword>
<evidence type="ECO:0000313" key="3">
    <source>
        <dbReference type="Proteomes" id="UP000322887"/>
    </source>
</evidence>
<dbReference type="EMBL" id="CP042910">
    <property type="protein sequence ID" value="QEG16180.1"/>
    <property type="molecule type" value="Genomic_DNA"/>
</dbReference>
<gene>
    <name evidence="2" type="ORF">GmarT_20410</name>
</gene>
<keyword evidence="1" id="KW-1133">Transmembrane helix</keyword>
<proteinExistence type="predicted"/>